<dbReference type="AlphaFoldDB" id="B7KFZ0"/>
<name>B7KFZ0_GLOC7</name>
<organism evidence="1 2">
    <name type="scientific">Gloeothece citriformis (strain PCC 7424)</name>
    <name type="common">Cyanothece sp. (strain PCC 7424)</name>
    <dbReference type="NCBI Taxonomy" id="65393"/>
    <lineage>
        <taxon>Bacteria</taxon>
        <taxon>Bacillati</taxon>
        <taxon>Cyanobacteriota</taxon>
        <taxon>Cyanophyceae</taxon>
        <taxon>Oscillatoriophycideae</taxon>
        <taxon>Chroococcales</taxon>
        <taxon>Aphanothecaceae</taxon>
        <taxon>Gloeothece</taxon>
        <taxon>Gloeothece citriformis</taxon>
    </lineage>
</organism>
<gene>
    <name evidence="1" type="ordered locus">PCC7424_0727</name>
</gene>
<sequence>MNEIELRQRLTEKLAILSSENLNLICQFLQHNLYHF</sequence>
<keyword evidence="2" id="KW-1185">Reference proteome</keyword>
<dbReference type="KEGG" id="cyc:PCC7424_0727"/>
<dbReference type="HOGENOM" id="CLU_3355730_0_0_3"/>
<dbReference type="EMBL" id="CP001291">
    <property type="protein sequence ID" value="ACK69183.1"/>
    <property type="molecule type" value="Genomic_DNA"/>
</dbReference>
<protein>
    <submittedName>
        <fullName evidence="1">Uncharacterized protein</fullName>
    </submittedName>
</protein>
<proteinExistence type="predicted"/>
<dbReference type="Proteomes" id="UP000002384">
    <property type="component" value="Chromosome"/>
</dbReference>
<reference evidence="2" key="1">
    <citation type="journal article" date="2011" name="MBio">
        <title>Novel metabolic attributes of the genus Cyanothece, comprising a group of unicellular nitrogen-fixing Cyanobacteria.</title>
        <authorList>
            <person name="Bandyopadhyay A."/>
            <person name="Elvitigala T."/>
            <person name="Welsh E."/>
            <person name="Stockel J."/>
            <person name="Liberton M."/>
            <person name="Min H."/>
            <person name="Sherman L.A."/>
            <person name="Pakrasi H.B."/>
        </authorList>
    </citation>
    <scope>NUCLEOTIDE SEQUENCE [LARGE SCALE GENOMIC DNA]</scope>
    <source>
        <strain evidence="2">PCC 7424</strain>
    </source>
</reference>
<evidence type="ECO:0000313" key="2">
    <source>
        <dbReference type="Proteomes" id="UP000002384"/>
    </source>
</evidence>
<accession>B7KFZ0</accession>
<evidence type="ECO:0000313" key="1">
    <source>
        <dbReference type="EMBL" id="ACK69183.1"/>
    </source>
</evidence>